<organism evidence="2 3">
    <name type="scientific">Portunus trituberculatus</name>
    <name type="common">Swimming crab</name>
    <name type="synonym">Neptunus trituberculatus</name>
    <dbReference type="NCBI Taxonomy" id="210409"/>
    <lineage>
        <taxon>Eukaryota</taxon>
        <taxon>Metazoa</taxon>
        <taxon>Ecdysozoa</taxon>
        <taxon>Arthropoda</taxon>
        <taxon>Crustacea</taxon>
        <taxon>Multicrustacea</taxon>
        <taxon>Malacostraca</taxon>
        <taxon>Eumalacostraca</taxon>
        <taxon>Eucarida</taxon>
        <taxon>Decapoda</taxon>
        <taxon>Pleocyemata</taxon>
        <taxon>Brachyura</taxon>
        <taxon>Eubrachyura</taxon>
        <taxon>Portunoidea</taxon>
        <taxon>Portunidae</taxon>
        <taxon>Portuninae</taxon>
        <taxon>Portunus</taxon>
    </lineage>
</organism>
<feature type="region of interest" description="Disordered" evidence="1">
    <location>
        <begin position="1"/>
        <end position="22"/>
    </location>
</feature>
<evidence type="ECO:0000313" key="2">
    <source>
        <dbReference type="EMBL" id="MPC79536.1"/>
    </source>
</evidence>
<gene>
    <name evidence="2" type="ORF">E2C01_074065</name>
</gene>
<evidence type="ECO:0000313" key="3">
    <source>
        <dbReference type="Proteomes" id="UP000324222"/>
    </source>
</evidence>
<comment type="caution">
    <text evidence="2">The sequence shown here is derived from an EMBL/GenBank/DDBJ whole genome shotgun (WGS) entry which is preliminary data.</text>
</comment>
<sequence>MNDDMDTHSQQYDNCDEDNNSEDVLEDLIGSGKTYGEGRKQAGLLSQTLSEVFTSGSHVHNLADNYHRGKQSTRSPQRAGVMHTRTERRQSASEVSNRC</sequence>
<dbReference type="AlphaFoldDB" id="A0A5B7ICA3"/>
<feature type="region of interest" description="Disordered" evidence="1">
    <location>
        <begin position="64"/>
        <end position="99"/>
    </location>
</feature>
<evidence type="ECO:0000256" key="1">
    <source>
        <dbReference type="SAM" id="MobiDB-lite"/>
    </source>
</evidence>
<protein>
    <submittedName>
        <fullName evidence="2">Uncharacterized protein</fullName>
    </submittedName>
</protein>
<name>A0A5B7ICA3_PORTR</name>
<dbReference type="Proteomes" id="UP000324222">
    <property type="component" value="Unassembled WGS sequence"/>
</dbReference>
<dbReference type="EMBL" id="VSRR010051385">
    <property type="protein sequence ID" value="MPC79536.1"/>
    <property type="molecule type" value="Genomic_DNA"/>
</dbReference>
<reference evidence="2 3" key="1">
    <citation type="submission" date="2019-05" db="EMBL/GenBank/DDBJ databases">
        <title>Another draft genome of Portunus trituberculatus and its Hox gene families provides insights of decapod evolution.</title>
        <authorList>
            <person name="Jeong J.-H."/>
            <person name="Song I."/>
            <person name="Kim S."/>
            <person name="Choi T."/>
            <person name="Kim D."/>
            <person name="Ryu S."/>
            <person name="Kim W."/>
        </authorList>
    </citation>
    <scope>NUCLEOTIDE SEQUENCE [LARGE SCALE GENOMIC DNA]</scope>
    <source>
        <tissue evidence="2">Muscle</tissue>
    </source>
</reference>
<proteinExistence type="predicted"/>
<keyword evidence="3" id="KW-1185">Reference proteome</keyword>
<accession>A0A5B7ICA3</accession>